<name>A0A1G1VSV4_9BACT</name>
<sequence>MHNTLALLRWIIVFAGIFIVSTNAIADSDFWWHLKTGQYIVETRSLPHTDIFSHTAYGRTWTNHEWPAQVIFYGVYRWFGFAGVSYFTAFMATAAFAVLGLVLRKNFISEGVSQTALFLGAVAVAPFMIPRPQMFYFVFWVVLVYLLELYKFGARKVVFWIPLLFFVWANFHASMHLMVLLIALYLCSELVVVSRPKKAWLASHRGLMAATVIGLLVSLVNVNTTAAYTYILKALPFNKTPTSLPVTEWGSFLKEYRFWQAWVLLAYYAIILGSFLLSLKKAIQAKTIKEGLVVFPFILFSLVNSKFIPLAVLLAVPFLAKNLLVRFSLSGGKTAWLTAFFILILALGYHNFLGRPLKKTYDTYFPDKAARFVLDQKISGNMYNTYNFGGFLIWKLFPEYKIFVDGRHEMFDPDVMEDFRRMLEGDRDWEDSLTKYDVNFLFLPPREVHQGLSESTDWVLVYFDNQAAVFVRNDAKNQKVREQFGYRTIRPFSGDNAYASQNQEPAIREYLRSLENEPDIFKSRYDLGILYINQGNYREAEVQLREAVRIFPQSVNSHYNLAVALEKQGKTEESQAEYRKAKTL</sequence>
<evidence type="ECO:0000313" key="3">
    <source>
        <dbReference type="EMBL" id="OGY18488.1"/>
    </source>
</evidence>
<dbReference type="Gene3D" id="1.25.40.10">
    <property type="entry name" value="Tetratricopeptide repeat domain"/>
    <property type="match status" value="1"/>
</dbReference>
<reference evidence="3 4" key="1">
    <citation type="journal article" date="2016" name="Nat. Commun.">
        <title>Thousands of microbial genomes shed light on interconnected biogeochemical processes in an aquifer system.</title>
        <authorList>
            <person name="Anantharaman K."/>
            <person name="Brown C.T."/>
            <person name="Hug L.A."/>
            <person name="Sharon I."/>
            <person name="Castelle C.J."/>
            <person name="Probst A.J."/>
            <person name="Thomas B.C."/>
            <person name="Singh A."/>
            <person name="Wilkins M.J."/>
            <person name="Karaoz U."/>
            <person name="Brodie E.L."/>
            <person name="Williams K.H."/>
            <person name="Hubbard S.S."/>
            <person name="Banfield J.F."/>
        </authorList>
    </citation>
    <scope>NUCLEOTIDE SEQUENCE [LARGE SCALE GENOMIC DNA]</scope>
</reference>
<dbReference type="InterPro" id="IPR011990">
    <property type="entry name" value="TPR-like_helical_dom_sf"/>
</dbReference>
<keyword evidence="2" id="KW-1133">Transmembrane helix</keyword>
<feature type="transmembrane region" description="Helical" evidence="2">
    <location>
        <begin position="259"/>
        <end position="279"/>
    </location>
</feature>
<dbReference type="SUPFAM" id="SSF48452">
    <property type="entry name" value="TPR-like"/>
    <property type="match status" value="1"/>
</dbReference>
<dbReference type="Proteomes" id="UP000179233">
    <property type="component" value="Unassembled WGS sequence"/>
</dbReference>
<proteinExistence type="predicted"/>
<evidence type="ECO:0000256" key="2">
    <source>
        <dbReference type="SAM" id="Phobius"/>
    </source>
</evidence>
<evidence type="ECO:0000313" key="4">
    <source>
        <dbReference type="Proteomes" id="UP000179233"/>
    </source>
</evidence>
<dbReference type="Pfam" id="PF13432">
    <property type="entry name" value="TPR_16"/>
    <property type="match status" value="1"/>
</dbReference>
<feature type="transmembrane region" description="Helical" evidence="2">
    <location>
        <begin position="159"/>
        <end position="186"/>
    </location>
</feature>
<accession>A0A1G1VSV4</accession>
<dbReference type="SMART" id="SM00028">
    <property type="entry name" value="TPR"/>
    <property type="match status" value="1"/>
</dbReference>
<dbReference type="AlphaFoldDB" id="A0A1G1VSV4"/>
<feature type="transmembrane region" description="Helical" evidence="2">
    <location>
        <begin position="335"/>
        <end position="353"/>
    </location>
</feature>
<feature type="transmembrane region" description="Helical" evidence="2">
    <location>
        <begin position="207"/>
        <end position="231"/>
    </location>
</feature>
<feature type="transmembrane region" description="Helical" evidence="2">
    <location>
        <begin position="78"/>
        <end position="103"/>
    </location>
</feature>
<feature type="transmembrane region" description="Helical" evidence="2">
    <location>
        <begin position="7"/>
        <end position="26"/>
    </location>
</feature>
<comment type="caution">
    <text evidence="3">The sequence shown here is derived from an EMBL/GenBank/DDBJ whole genome shotgun (WGS) entry which is preliminary data.</text>
</comment>
<dbReference type="PROSITE" id="PS50005">
    <property type="entry name" value="TPR"/>
    <property type="match status" value="1"/>
</dbReference>
<feature type="transmembrane region" description="Helical" evidence="2">
    <location>
        <begin position="291"/>
        <end position="315"/>
    </location>
</feature>
<protein>
    <submittedName>
        <fullName evidence="3">Uncharacterized protein</fullName>
    </submittedName>
</protein>
<keyword evidence="2" id="KW-0472">Membrane</keyword>
<gene>
    <name evidence="3" type="ORF">A2786_03250</name>
</gene>
<dbReference type="EMBL" id="MHCJ01000003">
    <property type="protein sequence ID" value="OGY18488.1"/>
    <property type="molecule type" value="Genomic_DNA"/>
</dbReference>
<organism evidence="3 4">
    <name type="scientific">Candidatus Chisholmbacteria bacterium RIFCSPHIGHO2_01_FULL_52_32</name>
    <dbReference type="NCBI Taxonomy" id="1797591"/>
    <lineage>
        <taxon>Bacteria</taxon>
        <taxon>Candidatus Chisholmiibacteriota</taxon>
    </lineage>
</organism>
<feature type="repeat" description="TPR" evidence="1">
    <location>
        <begin position="521"/>
        <end position="554"/>
    </location>
</feature>
<keyword evidence="2" id="KW-0812">Transmembrane</keyword>
<keyword evidence="1" id="KW-0802">TPR repeat</keyword>
<dbReference type="InterPro" id="IPR019734">
    <property type="entry name" value="TPR_rpt"/>
</dbReference>
<evidence type="ECO:0000256" key="1">
    <source>
        <dbReference type="PROSITE-ProRule" id="PRU00339"/>
    </source>
</evidence>
<feature type="transmembrane region" description="Helical" evidence="2">
    <location>
        <begin position="115"/>
        <end position="147"/>
    </location>
</feature>